<dbReference type="Gene3D" id="1.25.40.20">
    <property type="entry name" value="Ankyrin repeat-containing domain"/>
    <property type="match status" value="1"/>
</dbReference>
<feature type="compositionally biased region" description="Polar residues" evidence="3">
    <location>
        <begin position="383"/>
        <end position="392"/>
    </location>
</feature>
<feature type="compositionally biased region" description="Polar residues" evidence="3">
    <location>
        <begin position="733"/>
        <end position="751"/>
    </location>
</feature>
<dbReference type="SMART" id="SM00248">
    <property type="entry name" value="ANK"/>
    <property type="match status" value="3"/>
</dbReference>
<dbReference type="PANTHER" id="PTHR24117">
    <property type="entry name" value="AGAP007537-PB"/>
    <property type="match status" value="1"/>
</dbReference>
<evidence type="ECO:0008006" key="6">
    <source>
        <dbReference type="Google" id="ProtNLM"/>
    </source>
</evidence>
<feature type="compositionally biased region" description="Polar residues" evidence="3">
    <location>
        <begin position="198"/>
        <end position="214"/>
    </location>
</feature>
<organism evidence="4 5">
    <name type="scientific">Paralvinella palmiformis</name>
    <dbReference type="NCBI Taxonomy" id="53620"/>
    <lineage>
        <taxon>Eukaryota</taxon>
        <taxon>Metazoa</taxon>
        <taxon>Spiralia</taxon>
        <taxon>Lophotrochozoa</taxon>
        <taxon>Annelida</taxon>
        <taxon>Polychaeta</taxon>
        <taxon>Sedentaria</taxon>
        <taxon>Canalipalpata</taxon>
        <taxon>Terebellida</taxon>
        <taxon>Terebelliformia</taxon>
        <taxon>Alvinellidae</taxon>
        <taxon>Paralvinella</taxon>
    </lineage>
</organism>
<evidence type="ECO:0000313" key="5">
    <source>
        <dbReference type="Proteomes" id="UP001208570"/>
    </source>
</evidence>
<dbReference type="InterPro" id="IPR038227">
    <property type="entry name" value="PUFD_som_sf"/>
</dbReference>
<feature type="repeat" description="ANK" evidence="2">
    <location>
        <begin position="445"/>
        <end position="477"/>
    </location>
</feature>
<dbReference type="EMBL" id="JAODUP010000473">
    <property type="protein sequence ID" value="KAK2148977.1"/>
    <property type="molecule type" value="Genomic_DNA"/>
</dbReference>
<dbReference type="Gene3D" id="3.10.260.40">
    <property type="entry name" value="BCL-6 corepressor, PCGF1 binding domain"/>
    <property type="match status" value="1"/>
</dbReference>
<dbReference type="InterPro" id="IPR002110">
    <property type="entry name" value="Ankyrin_rpt"/>
</dbReference>
<dbReference type="SUPFAM" id="SSF48403">
    <property type="entry name" value="Ankyrin repeat"/>
    <property type="match status" value="1"/>
</dbReference>
<feature type="compositionally biased region" description="Basic residues" evidence="3">
    <location>
        <begin position="170"/>
        <end position="193"/>
    </location>
</feature>
<feature type="region of interest" description="Disordered" evidence="3">
    <location>
        <begin position="95"/>
        <end position="135"/>
    </location>
</feature>
<proteinExistence type="inferred from homology"/>
<evidence type="ECO:0000313" key="4">
    <source>
        <dbReference type="EMBL" id="KAK2148977.1"/>
    </source>
</evidence>
<dbReference type="Proteomes" id="UP001208570">
    <property type="component" value="Unassembled WGS sequence"/>
</dbReference>
<dbReference type="PROSITE" id="PS50088">
    <property type="entry name" value="ANK_REPEAT"/>
    <property type="match status" value="2"/>
</dbReference>
<evidence type="ECO:0000256" key="3">
    <source>
        <dbReference type="SAM" id="MobiDB-lite"/>
    </source>
</evidence>
<dbReference type="InterPro" id="IPR036770">
    <property type="entry name" value="Ankyrin_rpt-contain_sf"/>
</dbReference>
<feature type="region of interest" description="Disordered" evidence="3">
    <location>
        <begin position="716"/>
        <end position="751"/>
    </location>
</feature>
<keyword evidence="2" id="KW-0040">ANK repeat</keyword>
<feature type="region of interest" description="Disordered" evidence="3">
    <location>
        <begin position="240"/>
        <end position="282"/>
    </location>
</feature>
<evidence type="ECO:0000256" key="1">
    <source>
        <dbReference type="ARBA" id="ARBA00034703"/>
    </source>
</evidence>
<dbReference type="PROSITE" id="PS50297">
    <property type="entry name" value="ANK_REP_REGION"/>
    <property type="match status" value="2"/>
</dbReference>
<sequence length="928" mass="102965">MSYSPASDRSDHHQQHHHHHHHHHHHAKRTKRTGKRRARSLLDELANTEGYVAEKRLSKTSDSLLVDPSQLSREERALQRAIMKFSEMEFLRRTKGSTDITSSKSAGKSSSRKRAGELKKRAINRHKAASTGPKHTFEDFKPIVLVARTRLQASSPEASKRPTVPSQHRTVTRRRPGQHRHKRRHTFTRRHTSSKSSLRQTTSTRHSASASQPATAVYSKSKRSSASSCQSTSVCLSTSASTSSSVHTSTSVRSSTSARRRSASVRSSDGGPPSAHKRRRKQSWSGCFLFSDRGRKGRRNKYDKSKCTLWSSRDATTYTCQISARKALFESPRVEINRISDVSNKLLLGGGSAVLSQSAIKKLNSTTSFESQPTSGRVDDDATSTCSSSQGDFNRHNIPPEVKRLNVCKETGETILHKAARMAYVDIVLWCCRTKYVDVNARDYAGFSALHETCVSESVETARCLLEHGADVNVASRLDGVRPLHDAIERDHFGLVRLFLSWGADPTLSTYSGRTALKIARTKQMRDFLLAYFVDLNGAFHMDTETRWELPLETRGDTNSDYPYCDVFTGLPEDDQADQGSDILFEMSDTSFIPCYCLALEKGTRPSNYVLLTDLLTRLGVNEEEFHRRYLDAVVEKRFPCDVDGPDVHRLRELYRPYSNVSLVLYDARIRELMDVETMKMGGLSRQQSNLSQSGRYSANTNDVVILQSSSTAAVTRGLSNERRPKPVRSGKAISNVNPAQLSNGSTNRSLLKSPWRNAERNALDRRTYRVDVDGSVDRARFRFDGEICRRKRQPEVMISLISGRPVLCPGVMSSIQNSNAVESRSPRCQSVSGNPVFVVTPEMTVSTPNQRDTVICLLPGASCEPGSKGMAMAAVSRMKAVSGLTAAHASPGKSLGENDADDGCGLKITKVCSLSKTAAKQAFGSDL</sequence>
<feature type="compositionally biased region" description="Polar residues" evidence="3">
    <location>
        <begin position="366"/>
        <end position="375"/>
    </location>
</feature>
<dbReference type="GO" id="GO:0000122">
    <property type="term" value="P:negative regulation of transcription by RNA polymerase II"/>
    <property type="evidence" value="ECO:0007669"/>
    <property type="project" value="TreeGrafter"/>
</dbReference>
<feature type="compositionally biased region" description="Basic residues" evidence="3">
    <location>
        <begin position="14"/>
        <end position="39"/>
    </location>
</feature>
<feature type="region of interest" description="Disordered" evidence="3">
    <location>
        <begin position="1"/>
        <end position="67"/>
    </location>
</feature>
<protein>
    <recommendedName>
        <fullName evidence="6">BCL-6 corepressor</fullName>
    </recommendedName>
</protein>
<dbReference type="AlphaFoldDB" id="A0AAD9J993"/>
<dbReference type="Pfam" id="PF12796">
    <property type="entry name" value="Ank_2"/>
    <property type="match status" value="1"/>
</dbReference>
<keyword evidence="5" id="KW-1185">Reference proteome</keyword>
<comment type="caution">
    <text evidence="4">The sequence shown here is derived from an EMBL/GenBank/DDBJ whole genome shotgun (WGS) entry which is preliminary data.</text>
</comment>
<name>A0AAD9J993_9ANNE</name>
<dbReference type="InterPro" id="IPR047144">
    <property type="entry name" value="BCOR-like"/>
</dbReference>
<comment type="similarity">
    <text evidence="1">Belongs to the BCOR family.</text>
</comment>
<evidence type="ECO:0000256" key="2">
    <source>
        <dbReference type="PROSITE-ProRule" id="PRU00023"/>
    </source>
</evidence>
<dbReference type="GO" id="GO:0005634">
    <property type="term" value="C:nucleus"/>
    <property type="evidence" value="ECO:0007669"/>
    <property type="project" value="TreeGrafter"/>
</dbReference>
<feature type="repeat" description="ANK" evidence="2">
    <location>
        <begin position="479"/>
        <end position="511"/>
    </location>
</feature>
<dbReference type="GO" id="GO:0003714">
    <property type="term" value="F:transcription corepressor activity"/>
    <property type="evidence" value="ECO:0007669"/>
    <property type="project" value="TreeGrafter"/>
</dbReference>
<reference evidence="4" key="1">
    <citation type="journal article" date="2023" name="Mol. Biol. Evol.">
        <title>Third-Generation Sequencing Reveals the Adaptive Role of the Epigenome in Three Deep-Sea Polychaetes.</title>
        <authorList>
            <person name="Perez M."/>
            <person name="Aroh O."/>
            <person name="Sun Y."/>
            <person name="Lan Y."/>
            <person name="Juniper S.K."/>
            <person name="Young C.R."/>
            <person name="Angers B."/>
            <person name="Qian P.Y."/>
        </authorList>
    </citation>
    <scope>NUCLEOTIDE SEQUENCE</scope>
    <source>
        <strain evidence="4">P08H-3</strain>
    </source>
</reference>
<accession>A0AAD9J993</accession>
<gene>
    <name evidence="4" type="ORF">LSH36_473g03030</name>
</gene>
<feature type="compositionally biased region" description="Low complexity" evidence="3">
    <location>
        <begin position="240"/>
        <end position="257"/>
    </location>
</feature>
<dbReference type="PANTHER" id="PTHR24117:SF9">
    <property type="entry name" value="BCL-6 COREPRESSOR PCGF1 BINDING DOMAIN-CONTAINING PROTEIN"/>
    <property type="match status" value="1"/>
</dbReference>
<feature type="region of interest" description="Disordered" evidence="3">
    <location>
        <begin position="151"/>
        <end position="223"/>
    </location>
</feature>
<feature type="region of interest" description="Disordered" evidence="3">
    <location>
        <begin position="366"/>
        <end position="393"/>
    </location>
</feature>